<dbReference type="PANTHER" id="PTHR45641:SF19">
    <property type="entry name" value="NEPHROCYSTIN-3"/>
    <property type="match status" value="1"/>
</dbReference>
<organism evidence="9 10">
    <name type="scientific">Aspergillus sclerotialis</name>
    <dbReference type="NCBI Taxonomy" id="2070753"/>
    <lineage>
        <taxon>Eukaryota</taxon>
        <taxon>Fungi</taxon>
        <taxon>Dikarya</taxon>
        <taxon>Ascomycota</taxon>
        <taxon>Pezizomycotina</taxon>
        <taxon>Eurotiomycetes</taxon>
        <taxon>Eurotiomycetidae</taxon>
        <taxon>Eurotiales</taxon>
        <taxon>Aspergillaceae</taxon>
        <taxon>Aspergillus</taxon>
        <taxon>Aspergillus subgen. Polypaecilum</taxon>
    </lineage>
</organism>
<dbReference type="Gene3D" id="1.25.40.10">
    <property type="entry name" value="Tetratricopeptide repeat domain"/>
    <property type="match status" value="2"/>
</dbReference>
<dbReference type="GO" id="GO:0008270">
    <property type="term" value="F:zinc ion binding"/>
    <property type="evidence" value="ECO:0007669"/>
    <property type="project" value="UniProtKB-KW"/>
</dbReference>
<keyword evidence="2" id="KW-0677">Repeat</keyword>
<evidence type="ECO:0000313" key="10">
    <source>
        <dbReference type="Proteomes" id="UP000266188"/>
    </source>
</evidence>
<feature type="domain" description="MYND-type" evidence="8">
    <location>
        <begin position="605"/>
        <end position="641"/>
    </location>
</feature>
<dbReference type="AlphaFoldDB" id="A0A3A2ZSK0"/>
<dbReference type="SUPFAM" id="SSF144232">
    <property type="entry name" value="HIT/MYND zinc finger-like"/>
    <property type="match status" value="1"/>
</dbReference>
<keyword evidence="10" id="KW-1185">Reference proteome</keyword>
<accession>A0A3A2ZSK0</accession>
<sequence>MAQSDEDELIAISFSGLYDLERVHAPSGTFQQLGTIISEPLSSQSSIRLNGNGLDNAPVTVSRTSTPTLHEDNLSNNVFANPDGSFLERNEIPRKLLARKQSLFHKIFGRKTSKGLSRANSTANGKKLVKRANSVRFSFVSKTPPSTRAVTSMSEGKQDDAPVGEVIKATHNGDSKFAPDLQHDIFPNGNQNPFIHMQMRSGGAVVHDASGRQRILKMDEIAQLFLQLSDDLTAASAWGRVVTTRLRAESALRSGNLRTAIVDFHEALKTLEDTPALDIENISRAAILCSLGQAYRRIDMPAESEACYLESLGLYKRTFGRDHFRNFAILQDLGALCEKDGYPNEAAALYERAFAGRLKTLGNNDPDTLNSMQDLASLKLSLGEVKPALLLLEKAIPSLEPVFGLQSEKTLDAMNKLSLLYQRLGRDEESHVICSKAISPCKASFGINGSITMDFVGRFLQTSEHFDFPLDIMDIVDQYKQSRDPDALRVIHRLGRSYMDAGLNRDAAQLFQGLFEDFLAIKGTESPETYDALSALCVCFEHLDDLDNAIHSYKELVQMAGKTPEDHPSRKRIAYAEKRIKELNRRRSILTAEKSEWGLLDAGQCANCGYATTVLCSTCKITRFCSEGCHNVALSSHQPHCFPSISLRESKSLSVKSKCPTSAQEEAITRIPYSPSDNGRSIIVTASYTFSLDPRNFTTFHMKLSSTANTIILFSVGSDIKYTTMNNTSYTTPDTPVSSSSAVSPKEQQWPTPSVKDSIIYTPAVGNPESAYLIVGPGNKMLKELVEKRLAIRQGGGEGERFRELKFPNKELIEYAQGLLLGGHSAETFMYVIEWEWK</sequence>
<evidence type="ECO:0000256" key="1">
    <source>
        <dbReference type="ARBA" id="ARBA00022723"/>
    </source>
</evidence>
<dbReference type="STRING" id="2070753.A0A3A2ZSK0"/>
<reference evidence="10" key="1">
    <citation type="submission" date="2017-02" db="EMBL/GenBank/DDBJ databases">
        <authorList>
            <person name="Tafer H."/>
            <person name="Lopandic K."/>
        </authorList>
    </citation>
    <scope>NUCLEOTIDE SEQUENCE [LARGE SCALE GENOMIC DNA]</scope>
    <source>
        <strain evidence="10">CBS 366.77</strain>
    </source>
</reference>
<evidence type="ECO:0000256" key="5">
    <source>
        <dbReference type="ARBA" id="ARBA00022833"/>
    </source>
</evidence>
<evidence type="ECO:0000256" key="7">
    <source>
        <dbReference type="SAM" id="MobiDB-lite"/>
    </source>
</evidence>
<keyword evidence="4" id="KW-0802">TPR repeat</keyword>
<gene>
    <name evidence="9" type="ORF">PHISCL_01562</name>
</gene>
<dbReference type="PROSITE" id="PS50865">
    <property type="entry name" value="ZF_MYND_2"/>
    <property type="match status" value="1"/>
</dbReference>
<feature type="region of interest" description="Disordered" evidence="7">
    <location>
        <begin position="732"/>
        <end position="751"/>
    </location>
</feature>
<evidence type="ECO:0000256" key="4">
    <source>
        <dbReference type="ARBA" id="ARBA00022803"/>
    </source>
</evidence>
<keyword evidence="1" id="KW-0479">Metal-binding</keyword>
<dbReference type="OrthoDB" id="5086500at2759"/>
<dbReference type="SMART" id="SM00028">
    <property type="entry name" value="TPR"/>
    <property type="match status" value="3"/>
</dbReference>
<evidence type="ECO:0000259" key="8">
    <source>
        <dbReference type="PROSITE" id="PS50865"/>
    </source>
</evidence>
<protein>
    <recommendedName>
        <fullName evidence="8">MYND-type domain-containing protein</fullName>
    </recommendedName>
</protein>
<name>A0A3A2ZSK0_9EURO</name>
<dbReference type="Proteomes" id="UP000266188">
    <property type="component" value="Unassembled WGS sequence"/>
</dbReference>
<dbReference type="PANTHER" id="PTHR45641">
    <property type="entry name" value="TETRATRICOPEPTIDE REPEAT PROTEIN (AFU_ORTHOLOGUE AFUA_6G03870)"/>
    <property type="match status" value="1"/>
</dbReference>
<evidence type="ECO:0000256" key="2">
    <source>
        <dbReference type="ARBA" id="ARBA00022737"/>
    </source>
</evidence>
<keyword evidence="5" id="KW-0862">Zinc</keyword>
<dbReference type="PROSITE" id="PS01360">
    <property type="entry name" value="ZF_MYND_1"/>
    <property type="match status" value="1"/>
</dbReference>
<dbReference type="EMBL" id="MVGC01000029">
    <property type="protein sequence ID" value="RJE26119.1"/>
    <property type="molecule type" value="Genomic_DNA"/>
</dbReference>
<proteinExistence type="predicted"/>
<dbReference type="SUPFAM" id="SSF48452">
    <property type="entry name" value="TPR-like"/>
    <property type="match status" value="2"/>
</dbReference>
<dbReference type="Gene3D" id="6.10.140.2220">
    <property type="match status" value="1"/>
</dbReference>
<feature type="region of interest" description="Disordered" evidence="7">
    <location>
        <begin position="48"/>
        <end position="76"/>
    </location>
</feature>
<dbReference type="InterPro" id="IPR019734">
    <property type="entry name" value="TPR_rpt"/>
</dbReference>
<keyword evidence="3 6" id="KW-0863">Zinc-finger</keyword>
<feature type="compositionally biased region" description="Polar residues" evidence="7">
    <location>
        <begin position="59"/>
        <end position="76"/>
    </location>
</feature>
<comment type="caution">
    <text evidence="9">The sequence shown here is derived from an EMBL/GenBank/DDBJ whole genome shotgun (WGS) entry which is preliminary data.</text>
</comment>
<dbReference type="InterPro" id="IPR011990">
    <property type="entry name" value="TPR-like_helical_dom_sf"/>
</dbReference>
<evidence type="ECO:0000256" key="6">
    <source>
        <dbReference type="PROSITE-ProRule" id="PRU00134"/>
    </source>
</evidence>
<evidence type="ECO:0000313" key="9">
    <source>
        <dbReference type="EMBL" id="RJE26119.1"/>
    </source>
</evidence>
<dbReference type="InterPro" id="IPR002893">
    <property type="entry name" value="Znf_MYND"/>
</dbReference>
<dbReference type="Pfam" id="PF13424">
    <property type="entry name" value="TPR_12"/>
    <property type="match status" value="1"/>
</dbReference>
<evidence type="ECO:0000256" key="3">
    <source>
        <dbReference type="ARBA" id="ARBA00022771"/>
    </source>
</evidence>